<keyword evidence="12 20" id="KW-1133">Transmembrane helix</keyword>
<keyword evidence="15" id="KW-0594">Phospholipid biosynthesis</keyword>
<dbReference type="PANTHER" id="PTHR14269">
    <property type="entry name" value="CDP-DIACYLGLYCEROL--GLYCEROL-3-PHOSPHATE 3-PHOSPHATIDYLTRANSFERASE-RELATED"/>
    <property type="match status" value="1"/>
</dbReference>
<dbReference type="FunFam" id="1.20.120.1760:FF:000004">
    <property type="entry name" value="CDP-diacylglycerol--glycerol-3-phosphate 3-phosphatidyltransferase"/>
    <property type="match status" value="1"/>
</dbReference>
<keyword evidence="9" id="KW-0444">Lipid biosynthesis</keyword>
<evidence type="ECO:0000256" key="6">
    <source>
        <dbReference type="ARBA" id="ARBA00013170"/>
    </source>
</evidence>
<feature type="transmembrane region" description="Helical" evidence="20">
    <location>
        <begin position="73"/>
        <end position="97"/>
    </location>
</feature>
<evidence type="ECO:0000256" key="15">
    <source>
        <dbReference type="ARBA" id="ARBA00023209"/>
    </source>
</evidence>
<organism evidence="21 22">
    <name type="scientific">Koleobacter methoxysyntrophicus</name>
    <dbReference type="NCBI Taxonomy" id="2751313"/>
    <lineage>
        <taxon>Bacteria</taxon>
        <taxon>Bacillati</taxon>
        <taxon>Bacillota</taxon>
        <taxon>Clostridia</taxon>
        <taxon>Koleobacterales</taxon>
        <taxon>Koleobacteraceae</taxon>
        <taxon>Koleobacter</taxon>
    </lineage>
</organism>
<name>A0A8A0RQK7_9FIRM</name>
<keyword evidence="11 20" id="KW-0812">Transmembrane</keyword>
<evidence type="ECO:0000256" key="14">
    <source>
        <dbReference type="ARBA" id="ARBA00023136"/>
    </source>
</evidence>
<dbReference type="KEGG" id="kme:H0A61_02581"/>
<feature type="transmembrane region" description="Helical" evidence="20">
    <location>
        <begin position="6"/>
        <end position="25"/>
    </location>
</feature>
<evidence type="ECO:0000256" key="20">
    <source>
        <dbReference type="SAM" id="Phobius"/>
    </source>
</evidence>
<dbReference type="Pfam" id="PF01066">
    <property type="entry name" value="CDP-OH_P_transf"/>
    <property type="match status" value="1"/>
</dbReference>
<dbReference type="InterPro" id="IPR000462">
    <property type="entry name" value="CDP-OH_P_trans"/>
</dbReference>
<gene>
    <name evidence="21" type="primary">pgsA</name>
    <name evidence="21" type="ORF">H0A61_02581</name>
</gene>
<evidence type="ECO:0000256" key="7">
    <source>
        <dbReference type="ARBA" id="ARBA00014944"/>
    </source>
</evidence>
<evidence type="ECO:0000256" key="5">
    <source>
        <dbReference type="ARBA" id="ARBA00010441"/>
    </source>
</evidence>
<evidence type="ECO:0000256" key="3">
    <source>
        <dbReference type="ARBA" id="ARBA00005042"/>
    </source>
</evidence>
<dbReference type="PIRSF" id="PIRSF000847">
    <property type="entry name" value="Phos_ph_gly_syn"/>
    <property type="match status" value="1"/>
</dbReference>
<dbReference type="Proteomes" id="UP000662904">
    <property type="component" value="Chromosome"/>
</dbReference>
<dbReference type="InterPro" id="IPR048254">
    <property type="entry name" value="CDP_ALCOHOL_P_TRANSF_CS"/>
</dbReference>
<dbReference type="GO" id="GO:0005886">
    <property type="term" value="C:plasma membrane"/>
    <property type="evidence" value="ECO:0007669"/>
    <property type="project" value="UniProtKB-SubCell"/>
</dbReference>
<keyword evidence="16" id="KW-1208">Phospholipid metabolism</keyword>
<evidence type="ECO:0000256" key="12">
    <source>
        <dbReference type="ARBA" id="ARBA00022989"/>
    </source>
</evidence>
<comment type="similarity">
    <text evidence="5 19">Belongs to the CDP-alcohol phosphatidyltransferase class-I family.</text>
</comment>
<evidence type="ECO:0000313" key="21">
    <source>
        <dbReference type="EMBL" id="QSQ10182.1"/>
    </source>
</evidence>
<evidence type="ECO:0000256" key="17">
    <source>
        <dbReference type="ARBA" id="ARBA00048586"/>
    </source>
</evidence>
<feature type="transmembrane region" description="Helical" evidence="20">
    <location>
        <begin position="32"/>
        <end position="53"/>
    </location>
</feature>
<dbReference type="EMBL" id="CP059066">
    <property type="protein sequence ID" value="QSQ10182.1"/>
    <property type="molecule type" value="Genomic_DNA"/>
</dbReference>
<evidence type="ECO:0000256" key="16">
    <source>
        <dbReference type="ARBA" id="ARBA00023264"/>
    </source>
</evidence>
<comment type="subcellular location">
    <subcellularLocation>
        <location evidence="2">Cell membrane</location>
        <topology evidence="2">Multi-pass membrane protein</topology>
    </subcellularLocation>
</comment>
<dbReference type="AlphaFoldDB" id="A0A8A0RQK7"/>
<evidence type="ECO:0000256" key="1">
    <source>
        <dbReference type="ARBA" id="ARBA00003973"/>
    </source>
</evidence>
<dbReference type="UniPathway" id="UPA00084">
    <property type="reaction ID" value="UER00503"/>
</dbReference>
<dbReference type="InterPro" id="IPR043130">
    <property type="entry name" value="CDP-OH_PTrfase_TM_dom"/>
</dbReference>
<dbReference type="InterPro" id="IPR050324">
    <property type="entry name" value="CDP-alcohol_PTase-I"/>
</dbReference>
<evidence type="ECO:0000256" key="19">
    <source>
        <dbReference type="RuleBase" id="RU003750"/>
    </source>
</evidence>
<proteinExistence type="inferred from homology"/>
<keyword evidence="13" id="KW-0443">Lipid metabolism</keyword>
<evidence type="ECO:0000313" key="22">
    <source>
        <dbReference type="Proteomes" id="UP000662904"/>
    </source>
</evidence>
<reference evidence="21" key="1">
    <citation type="submission" date="2020-07" db="EMBL/GenBank/DDBJ databases">
        <title>Koleobacter methoxysyntrophicus gen. nov., sp. nov., a novel anaerobic bacterium isolated from deep subsurface oil field and proposal of Koleobacterales ord. nov. in the phylum Firmicutes.</title>
        <authorList>
            <person name="Sakamoto S."/>
            <person name="Tamaki H."/>
        </authorList>
    </citation>
    <scope>NUCLEOTIDE SEQUENCE</scope>
    <source>
        <strain evidence="21">NRmbB1</strain>
    </source>
</reference>
<evidence type="ECO:0000256" key="8">
    <source>
        <dbReference type="ARBA" id="ARBA00022475"/>
    </source>
</evidence>
<keyword evidence="8" id="KW-1003">Cell membrane</keyword>
<keyword evidence="10 19" id="KW-0808">Transferase</keyword>
<evidence type="ECO:0000256" key="2">
    <source>
        <dbReference type="ARBA" id="ARBA00004651"/>
    </source>
</evidence>
<comment type="pathway">
    <text evidence="4">Lipid metabolism.</text>
</comment>
<keyword evidence="22" id="KW-1185">Reference proteome</keyword>
<dbReference type="GO" id="GO:0006655">
    <property type="term" value="P:phosphatidylglycerol biosynthetic process"/>
    <property type="evidence" value="ECO:0007669"/>
    <property type="project" value="UniProtKB-UniPathway"/>
</dbReference>
<dbReference type="InterPro" id="IPR004570">
    <property type="entry name" value="Phosphatidylglycerol_P_synth"/>
</dbReference>
<evidence type="ECO:0000256" key="10">
    <source>
        <dbReference type="ARBA" id="ARBA00022679"/>
    </source>
</evidence>
<sequence>MYINLANKLTLTRIILVPVFLFFLLTKIKYGIYIAVTIFVVAASTDGLDGYIARSRNQITKFGKLIDPLADKLLISAALIALVEMGKISTWIAVIIIGREFAITGLRVIAASEGKVISASPLGKIKTISQIIAIVSILLNNFPFSLINFPFGTIAMGIAVTFTVLSGIDYFYRNINLIEIKRE</sequence>
<dbReference type="Gene3D" id="1.20.120.1760">
    <property type="match status" value="1"/>
</dbReference>
<protein>
    <recommendedName>
        <fullName evidence="7 18">CDP-diacylglycerol--glycerol-3-phosphate 3-phosphatidyltransferase</fullName>
        <ecNumber evidence="6 18">2.7.8.5</ecNumber>
    </recommendedName>
</protein>
<dbReference type="GO" id="GO:0008444">
    <property type="term" value="F:CDP-diacylglycerol-glycerol-3-phosphate 3-phosphatidyltransferase activity"/>
    <property type="evidence" value="ECO:0007669"/>
    <property type="project" value="UniProtKB-UniRule"/>
</dbReference>
<comment type="catalytic activity">
    <reaction evidence="17">
        <text>a CDP-1,2-diacyl-sn-glycerol + sn-glycerol 3-phosphate = a 1,2-diacyl-sn-glycero-3-phospho-(1'-sn-glycero-3'-phosphate) + CMP + H(+)</text>
        <dbReference type="Rhea" id="RHEA:12593"/>
        <dbReference type="ChEBI" id="CHEBI:15378"/>
        <dbReference type="ChEBI" id="CHEBI:57597"/>
        <dbReference type="ChEBI" id="CHEBI:58332"/>
        <dbReference type="ChEBI" id="CHEBI:60110"/>
        <dbReference type="ChEBI" id="CHEBI:60377"/>
        <dbReference type="EC" id="2.7.8.5"/>
    </reaction>
</comment>
<dbReference type="PANTHER" id="PTHR14269:SF62">
    <property type="entry name" value="CDP-DIACYLGLYCEROL--GLYCEROL-3-PHOSPHATE 3-PHOSPHATIDYLTRANSFERASE 1, CHLOROPLASTIC"/>
    <property type="match status" value="1"/>
</dbReference>
<evidence type="ECO:0000256" key="4">
    <source>
        <dbReference type="ARBA" id="ARBA00005189"/>
    </source>
</evidence>
<accession>A0A8A0RQK7</accession>
<evidence type="ECO:0000256" key="13">
    <source>
        <dbReference type="ARBA" id="ARBA00023098"/>
    </source>
</evidence>
<evidence type="ECO:0000256" key="18">
    <source>
        <dbReference type="NCBIfam" id="TIGR00560"/>
    </source>
</evidence>
<evidence type="ECO:0000256" key="9">
    <source>
        <dbReference type="ARBA" id="ARBA00022516"/>
    </source>
</evidence>
<dbReference type="PROSITE" id="PS00379">
    <property type="entry name" value="CDP_ALCOHOL_P_TRANSF"/>
    <property type="match status" value="1"/>
</dbReference>
<comment type="function">
    <text evidence="1">This protein catalyzes the committed step to the synthesis of the acidic phospholipids.</text>
</comment>
<keyword evidence="14 20" id="KW-0472">Membrane</keyword>
<dbReference type="NCBIfam" id="TIGR00560">
    <property type="entry name" value="pgsA"/>
    <property type="match status" value="1"/>
</dbReference>
<comment type="pathway">
    <text evidence="3">Phospholipid metabolism; phosphatidylglycerol biosynthesis; phosphatidylglycerol from CDP-diacylglycerol: step 1/2.</text>
</comment>
<feature type="transmembrane region" description="Helical" evidence="20">
    <location>
        <begin position="153"/>
        <end position="172"/>
    </location>
</feature>
<dbReference type="EC" id="2.7.8.5" evidence="6 18"/>
<evidence type="ECO:0000256" key="11">
    <source>
        <dbReference type="ARBA" id="ARBA00022692"/>
    </source>
</evidence>